<keyword evidence="8" id="KW-1185">Reference proteome</keyword>
<comment type="subunit">
    <text evidence="3">Interacts with Pp1alpha-96A, Pp1-87B, Pp1-13C and flw.</text>
</comment>
<dbReference type="Proteomes" id="UP000295192">
    <property type="component" value="Unassembled WGS sequence"/>
</dbReference>
<comment type="function">
    <text evidence="3">Required for cytoplasmic pre-assembly of axonemal dyneins, thereby playing a central role in motility in cilia and flagella. Involved in pre-assembly of dynein arm complexes in the cytoplasm before intraflagellar transport loads them for the ciliary compartment.</text>
</comment>
<evidence type="ECO:0000256" key="4">
    <source>
        <dbReference type="SAM" id="MobiDB-lite"/>
    </source>
</evidence>
<feature type="compositionally biased region" description="Basic residues" evidence="4">
    <location>
        <begin position="876"/>
        <end position="888"/>
    </location>
</feature>
<dbReference type="Pfam" id="PF08190">
    <property type="entry name" value="PIH1"/>
    <property type="match status" value="1"/>
</dbReference>
<dbReference type="GO" id="GO:0120293">
    <property type="term" value="C:dynein axonemal particle"/>
    <property type="evidence" value="ECO:0007669"/>
    <property type="project" value="UniProtKB-SubCell"/>
</dbReference>
<comment type="subcellular location">
    <subcellularLocation>
        <location evidence="3">Cytoplasm</location>
    </subcellularLocation>
    <subcellularLocation>
        <location evidence="2">Dynein axonemal particle</location>
    </subcellularLocation>
</comment>
<dbReference type="CTD" id="35730"/>
<feature type="region of interest" description="Disordered" evidence="4">
    <location>
        <begin position="823"/>
        <end position="846"/>
    </location>
</feature>
<dbReference type="InterPro" id="IPR034727">
    <property type="entry name" value="Kintoun"/>
</dbReference>
<dbReference type="AlphaFoldDB" id="A0A484B982"/>
<feature type="domain" description="PIH1 N-terminal" evidence="5">
    <location>
        <begin position="48"/>
        <end position="211"/>
    </location>
</feature>
<dbReference type="EMBL" id="LSRL02000107">
    <property type="protein sequence ID" value="TDG44391.1"/>
    <property type="molecule type" value="Genomic_DNA"/>
</dbReference>
<dbReference type="GO" id="GO:0070286">
    <property type="term" value="P:axonemal dynein complex assembly"/>
    <property type="evidence" value="ECO:0007669"/>
    <property type="project" value="UniProtKB-UniRule"/>
</dbReference>
<feature type="compositionally biased region" description="Acidic residues" evidence="4">
    <location>
        <begin position="928"/>
        <end position="943"/>
    </location>
</feature>
<feature type="region of interest" description="Disordered" evidence="4">
    <location>
        <begin position="208"/>
        <end position="227"/>
    </location>
</feature>
<name>A0A484B982_DRONA</name>
<dbReference type="GO" id="GO:0060285">
    <property type="term" value="P:cilium-dependent cell motility"/>
    <property type="evidence" value="ECO:0007669"/>
    <property type="project" value="UniProtKB-UniRule"/>
</dbReference>
<dbReference type="InterPro" id="IPR041442">
    <property type="entry name" value="PIH1D1/2/3_CS-like"/>
</dbReference>
<evidence type="ECO:0000256" key="2">
    <source>
        <dbReference type="ARBA" id="ARBA00024190"/>
    </source>
</evidence>
<sequence>MSASTRNKHSKIHGNEKLDISNDEFDRIRDALKNEEFRKLFFDYVDEIQDPENRKIYEEEITQLEKERGVDVTFIHPQPGFVIKTSIDGELKCFINIASCKVVERPNNEVSVNSQTGQKGLSWSIPLAQIPPRDDLDANNKLCKVYDVIFHPDALHLAKRNAQFRQCLIDTALDGVEREYHVNVDRANLKFPKLDYKGMARPSVLRKLSNNPTAEEKEPHPLEHMYPKKPEADAGQSKVLPMKTKVTAVPKFAVPKYCIKHSHDVDMSEYTDELDAKLQVTVPRALVVEIELPLLNSTADCHLDVTEKSVYLLSEKQGAKYKLKVDLPYTVNDKAGNARFDTDHRCLRITLPVVRSTPREERNLHDTVRNLSREDSGVELNSNVGSPVEDKELIVELSEHNQENDSNAFPPTAVVSPRSFLKSNLHYQLPAQFNCNILDNVIVFVLHVTNVQPDSVQTLQQARSLHLQFASMGTGYYPTHYAFLMQLPDGVQPELRIDHVEVDTGDENVVLRLTMNEHCMLLPNYLAGPDSNDLKEYPVFGHQNNNNDQETEVKVAEIEKCDLVSEKSLQINMDHNDVEHALEVTIEPQQNEAPLDSLELLHEHQQELQQLHHQKKLNKKQRKRNKKQRSLSESACEDLKLAQEHHEQVQQQEKEQQQQQQLKLQEQQQQAELQLQQQQEQKEKEKMEDGRWLDGSSDCFTSVSQPMDLLKLPHRKQRSYSECNESSLGSSCVQRGILKRFSRYGPHPSISDSCSSIDDCSSTYSCSVDAAGTGFSQSFGSIPEERGGDEAGLSESCKKTVRFNDHIMKQVFRLDSSILGQRKKNQKRRDCKLRAQQRRLSEGDSVDYVEVDSAHGNGMQPAHKTAANAQYFKQHNNNHPHVKNNKKQSLHDSGLDLTNGSINNKNNHSNENSNKRNEADAKNAMMFEMDDEEEEEAQDAANI</sequence>
<dbReference type="KEGG" id="dnv:108653936"/>
<feature type="compositionally biased region" description="Low complexity" evidence="4">
    <location>
        <begin position="899"/>
        <end position="912"/>
    </location>
</feature>
<dbReference type="InterPro" id="IPR050734">
    <property type="entry name" value="PIH1/Kintoun_subfamily"/>
</dbReference>
<feature type="compositionally biased region" description="Basic residues" evidence="4">
    <location>
        <begin position="823"/>
        <end position="837"/>
    </location>
</feature>
<feature type="region of interest" description="Disordered" evidence="4">
    <location>
        <begin position="876"/>
        <end position="943"/>
    </location>
</feature>
<protein>
    <recommendedName>
        <fullName evidence="3">Protein kintoun</fullName>
    </recommendedName>
    <alternativeName>
        <fullName evidence="3">Dynein assembly factor 2, axonemal homolog</fullName>
    </alternativeName>
    <alternativeName>
        <fullName evidence="3">PP1-interacting protein 20</fullName>
    </alternativeName>
</protein>
<feature type="compositionally biased region" description="Basic residues" evidence="4">
    <location>
        <begin position="612"/>
        <end position="629"/>
    </location>
</feature>
<gene>
    <name evidence="3" type="primary">Nop17l</name>
    <name evidence="3" type="synonym">Ppi20</name>
    <name evidence="7" type="ORF">AWZ03_009194</name>
</gene>
<dbReference type="PANTHER" id="PTHR22997:SF3">
    <property type="entry name" value="PROTEIN KINTOUN"/>
    <property type="match status" value="1"/>
</dbReference>
<organism evidence="7 8">
    <name type="scientific">Drosophila navojoa</name>
    <name type="common">Fruit fly</name>
    <dbReference type="NCBI Taxonomy" id="7232"/>
    <lineage>
        <taxon>Eukaryota</taxon>
        <taxon>Metazoa</taxon>
        <taxon>Ecdysozoa</taxon>
        <taxon>Arthropoda</taxon>
        <taxon>Hexapoda</taxon>
        <taxon>Insecta</taxon>
        <taxon>Pterygota</taxon>
        <taxon>Neoptera</taxon>
        <taxon>Endopterygota</taxon>
        <taxon>Diptera</taxon>
        <taxon>Brachycera</taxon>
        <taxon>Muscomorpha</taxon>
        <taxon>Ephydroidea</taxon>
        <taxon>Drosophilidae</taxon>
        <taxon>Drosophila</taxon>
    </lineage>
</organism>
<comment type="similarity">
    <text evidence="3">Belongs to the PIH1 family. Kintoun subfamily.</text>
</comment>
<dbReference type="GeneID" id="108653936"/>
<dbReference type="STRING" id="7232.A0A484B982"/>
<feature type="domain" description="PIH1D1/2/3 CS-like" evidence="6">
    <location>
        <begin position="253"/>
        <end position="354"/>
    </location>
</feature>
<dbReference type="OrthoDB" id="546764at2759"/>
<comment type="caution">
    <text evidence="7">The sequence shown here is derived from an EMBL/GenBank/DDBJ whole genome shotgun (WGS) entry which is preliminary data.</text>
</comment>
<dbReference type="HAMAP" id="MF_03069">
    <property type="entry name" value="Kintoun"/>
    <property type="match status" value="1"/>
</dbReference>
<dbReference type="OMA" id="CFLNISK"/>
<evidence type="ECO:0000256" key="3">
    <source>
        <dbReference type="HAMAP-Rule" id="MF_03069"/>
    </source>
</evidence>
<accession>A0A484B982</accession>
<evidence type="ECO:0000313" key="7">
    <source>
        <dbReference type="EMBL" id="TDG44391.1"/>
    </source>
</evidence>
<reference evidence="7 8" key="1">
    <citation type="journal article" date="2019" name="J. Hered.">
        <title>An Improved Genome Assembly for Drosophila navojoa, the Basal Species in the mojavensis Cluster.</title>
        <authorList>
            <person name="Vanderlinde T."/>
            <person name="Dupim E.G."/>
            <person name="Nazario-Yepiz N.O."/>
            <person name="Carvalho A.B."/>
        </authorList>
    </citation>
    <scope>NUCLEOTIDE SEQUENCE [LARGE SCALE GENOMIC DNA]</scope>
    <source>
        <strain evidence="7">Navoj_Jal97</strain>
        <tissue evidence="7">Whole organism</tissue>
    </source>
</reference>
<evidence type="ECO:0000259" key="6">
    <source>
        <dbReference type="Pfam" id="PF18201"/>
    </source>
</evidence>
<evidence type="ECO:0000259" key="5">
    <source>
        <dbReference type="Pfam" id="PF08190"/>
    </source>
</evidence>
<dbReference type="PANTHER" id="PTHR22997">
    <property type="entry name" value="PIH1 DOMAIN-CONTAINING PROTEIN 1"/>
    <property type="match status" value="1"/>
</dbReference>
<keyword evidence="1 3" id="KW-0963">Cytoplasm</keyword>
<feature type="region of interest" description="Disordered" evidence="4">
    <location>
        <begin position="607"/>
        <end position="636"/>
    </location>
</feature>
<proteinExistence type="inferred from homology"/>
<evidence type="ECO:0000256" key="1">
    <source>
        <dbReference type="ARBA" id="ARBA00022490"/>
    </source>
</evidence>
<feature type="compositionally biased region" description="Basic and acidic residues" evidence="4">
    <location>
        <begin position="214"/>
        <end position="227"/>
    </location>
</feature>
<dbReference type="InterPro" id="IPR012981">
    <property type="entry name" value="PIH1_N"/>
</dbReference>
<dbReference type="Pfam" id="PF18201">
    <property type="entry name" value="PIH1_CS"/>
    <property type="match status" value="1"/>
</dbReference>
<evidence type="ECO:0000313" key="8">
    <source>
        <dbReference type="Proteomes" id="UP000295192"/>
    </source>
</evidence>